<organism evidence="1">
    <name type="scientific">uncultured Gemmatimonadota bacterium</name>
    <dbReference type="NCBI Taxonomy" id="203437"/>
    <lineage>
        <taxon>Bacteria</taxon>
        <taxon>Pseudomonadati</taxon>
        <taxon>Gemmatimonadota</taxon>
        <taxon>environmental samples</taxon>
    </lineage>
</organism>
<proteinExistence type="predicted"/>
<sequence>MRYPPASAALLLLVAACGGEDFDAGRYDVTDRWTGSAVADSTRYEVELELRQEAEEIRGSGTLRAGGETVSVEVSGEFAFPSVDLVLSAPGFVPAVFDAAFVLDTIQPAVGTTPAVTRESRSRIAGTLRESELRGIPLTIVRDTL</sequence>
<dbReference type="EMBL" id="CADCTW010000149">
    <property type="protein sequence ID" value="CAA9343100.1"/>
    <property type="molecule type" value="Genomic_DNA"/>
</dbReference>
<evidence type="ECO:0000313" key="1">
    <source>
        <dbReference type="EMBL" id="CAA9343100.1"/>
    </source>
</evidence>
<accession>A0A6J4LX04</accession>
<dbReference type="PROSITE" id="PS51257">
    <property type="entry name" value="PROKAR_LIPOPROTEIN"/>
    <property type="match status" value="1"/>
</dbReference>
<gene>
    <name evidence="1" type="ORF">AVDCRST_MAG68-3146</name>
</gene>
<name>A0A6J4LX04_9BACT</name>
<protein>
    <submittedName>
        <fullName evidence="1">Uncharacterized protein</fullName>
    </submittedName>
</protein>
<dbReference type="AlphaFoldDB" id="A0A6J4LX04"/>
<reference evidence="1" key="1">
    <citation type="submission" date="2020-02" db="EMBL/GenBank/DDBJ databases">
        <authorList>
            <person name="Meier V. D."/>
        </authorList>
    </citation>
    <scope>NUCLEOTIDE SEQUENCE</scope>
    <source>
        <strain evidence="1">AVDCRST_MAG68</strain>
    </source>
</reference>